<keyword evidence="3" id="KW-1185">Reference proteome</keyword>
<proteinExistence type="predicted"/>
<feature type="domain" description="Terpene synthase metal-binding" evidence="1">
    <location>
        <begin position="4"/>
        <end position="45"/>
    </location>
</feature>
<dbReference type="Gene3D" id="1.10.600.10">
    <property type="entry name" value="Farnesyl Diphosphate Synthase"/>
    <property type="match status" value="1"/>
</dbReference>
<sequence length="127" mass="14854">MYLMQHEQQREHGASFIECYMKEYRASKQEAYAEAQRQIANAWKDINNDYLHATQIPTFFLERFKSFRLVDILQEDDFTGFTNSLKTQSPCCLLTLSIVHHVDNRIIHQILINGSNTSKWLLNSAAL</sequence>
<dbReference type="GO" id="GO:0000287">
    <property type="term" value="F:magnesium ion binding"/>
    <property type="evidence" value="ECO:0007669"/>
    <property type="project" value="InterPro"/>
</dbReference>
<dbReference type="InterPro" id="IPR008949">
    <property type="entry name" value="Isoprenoid_synthase_dom_sf"/>
</dbReference>
<dbReference type="InterPro" id="IPR005630">
    <property type="entry name" value="Terpene_synthase_metal-bd"/>
</dbReference>
<dbReference type="AlphaFoldDB" id="A0A9J5VZN9"/>
<evidence type="ECO:0000259" key="1">
    <source>
        <dbReference type="Pfam" id="PF03936"/>
    </source>
</evidence>
<evidence type="ECO:0000313" key="3">
    <source>
        <dbReference type="Proteomes" id="UP000824120"/>
    </source>
</evidence>
<dbReference type="OrthoDB" id="1877784at2759"/>
<dbReference type="GO" id="GO:0010333">
    <property type="term" value="F:terpene synthase activity"/>
    <property type="evidence" value="ECO:0007669"/>
    <property type="project" value="InterPro"/>
</dbReference>
<dbReference type="EMBL" id="JACXVP010000066">
    <property type="protein sequence ID" value="KAG5568683.1"/>
    <property type="molecule type" value="Genomic_DNA"/>
</dbReference>
<name>A0A9J5VZN9_SOLCO</name>
<accession>A0A9J5VZN9</accession>
<comment type="caution">
    <text evidence="2">The sequence shown here is derived from an EMBL/GenBank/DDBJ whole genome shotgun (WGS) entry which is preliminary data.</text>
</comment>
<dbReference type="Proteomes" id="UP000824120">
    <property type="component" value="Unassembled WGS sequence"/>
</dbReference>
<gene>
    <name evidence="2" type="ORF">H5410_064300</name>
</gene>
<reference evidence="2" key="1">
    <citation type="submission" date="2020-09" db="EMBL/GenBank/DDBJ databases">
        <title>De no assembly of potato wild relative species, Solanum commersonii.</title>
        <authorList>
            <person name="Cho K."/>
        </authorList>
    </citation>
    <scope>NUCLEOTIDE SEQUENCE</scope>
    <source>
        <strain evidence="2">LZ3.2</strain>
        <tissue evidence="2">Leaf</tissue>
    </source>
</reference>
<dbReference type="SUPFAM" id="SSF48576">
    <property type="entry name" value="Terpenoid synthases"/>
    <property type="match status" value="1"/>
</dbReference>
<protein>
    <recommendedName>
        <fullName evidence="1">Terpene synthase metal-binding domain-containing protein</fullName>
    </recommendedName>
</protein>
<evidence type="ECO:0000313" key="2">
    <source>
        <dbReference type="EMBL" id="KAG5568683.1"/>
    </source>
</evidence>
<dbReference type="Pfam" id="PF03936">
    <property type="entry name" value="Terpene_synth_C"/>
    <property type="match status" value="1"/>
</dbReference>
<organism evidence="2 3">
    <name type="scientific">Solanum commersonii</name>
    <name type="common">Commerson's wild potato</name>
    <name type="synonym">Commerson's nightshade</name>
    <dbReference type="NCBI Taxonomy" id="4109"/>
    <lineage>
        <taxon>Eukaryota</taxon>
        <taxon>Viridiplantae</taxon>
        <taxon>Streptophyta</taxon>
        <taxon>Embryophyta</taxon>
        <taxon>Tracheophyta</taxon>
        <taxon>Spermatophyta</taxon>
        <taxon>Magnoliopsida</taxon>
        <taxon>eudicotyledons</taxon>
        <taxon>Gunneridae</taxon>
        <taxon>Pentapetalae</taxon>
        <taxon>asterids</taxon>
        <taxon>lamiids</taxon>
        <taxon>Solanales</taxon>
        <taxon>Solanaceae</taxon>
        <taxon>Solanoideae</taxon>
        <taxon>Solaneae</taxon>
        <taxon>Solanum</taxon>
    </lineage>
</organism>